<accession>A0ABD0JVH1</accession>
<name>A0ABD0JVH1_9CAEN</name>
<keyword evidence="3" id="KW-1185">Reference proteome</keyword>
<evidence type="ECO:0000313" key="3">
    <source>
        <dbReference type="Proteomes" id="UP001519460"/>
    </source>
</evidence>
<dbReference type="AlphaFoldDB" id="A0ABD0JVH1"/>
<feature type="signal peptide" evidence="1">
    <location>
        <begin position="1"/>
        <end position="23"/>
    </location>
</feature>
<evidence type="ECO:0000313" key="2">
    <source>
        <dbReference type="EMBL" id="KAK7478573.1"/>
    </source>
</evidence>
<keyword evidence="1" id="KW-0732">Signal</keyword>
<gene>
    <name evidence="2" type="ORF">BaRGS_00030172</name>
</gene>
<feature type="non-terminal residue" evidence="2">
    <location>
        <position position="1"/>
    </location>
</feature>
<reference evidence="2 3" key="1">
    <citation type="journal article" date="2023" name="Sci. Data">
        <title>Genome assembly of the Korean intertidal mud-creeper Batillaria attramentaria.</title>
        <authorList>
            <person name="Patra A.K."/>
            <person name="Ho P.T."/>
            <person name="Jun S."/>
            <person name="Lee S.J."/>
            <person name="Kim Y."/>
            <person name="Won Y.J."/>
        </authorList>
    </citation>
    <scope>NUCLEOTIDE SEQUENCE [LARGE SCALE GENOMIC DNA]</scope>
    <source>
        <strain evidence="2">Wonlab-2016</strain>
    </source>
</reference>
<dbReference type="EMBL" id="JACVVK020000322">
    <property type="protein sequence ID" value="KAK7478573.1"/>
    <property type="molecule type" value="Genomic_DNA"/>
</dbReference>
<organism evidence="2 3">
    <name type="scientific">Batillaria attramentaria</name>
    <dbReference type="NCBI Taxonomy" id="370345"/>
    <lineage>
        <taxon>Eukaryota</taxon>
        <taxon>Metazoa</taxon>
        <taxon>Spiralia</taxon>
        <taxon>Lophotrochozoa</taxon>
        <taxon>Mollusca</taxon>
        <taxon>Gastropoda</taxon>
        <taxon>Caenogastropoda</taxon>
        <taxon>Sorbeoconcha</taxon>
        <taxon>Cerithioidea</taxon>
        <taxon>Batillariidae</taxon>
        <taxon>Batillaria</taxon>
    </lineage>
</organism>
<proteinExistence type="predicted"/>
<feature type="chain" id="PRO_5044760123" evidence="1">
    <location>
        <begin position="24"/>
        <end position="67"/>
    </location>
</feature>
<dbReference type="Proteomes" id="UP001519460">
    <property type="component" value="Unassembled WGS sequence"/>
</dbReference>
<comment type="caution">
    <text evidence="2">The sequence shown here is derived from an EMBL/GenBank/DDBJ whole genome shotgun (WGS) entry which is preliminary data.</text>
</comment>
<evidence type="ECO:0000256" key="1">
    <source>
        <dbReference type="SAM" id="SignalP"/>
    </source>
</evidence>
<protein>
    <submittedName>
        <fullName evidence="2">Uncharacterized protein</fullName>
    </submittedName>
</protein>
<sequence length="67" mass="7442">LCAPSLLPLRWTFLDLLYGGGLWVEGRWPGAADDSWEWKLGPSAEDSTCTCSRIHATLAPFMLPYDS</sequence>